<evidence type="ECO:0000313" key="9">
    <source>
        <dbReference type="EMBL" id="MQX16542.1"/>
    </source>
</evidence>
<dbReference type="InterPro" id="IPR031475">
    <property type="entry name" value="NBD_C"/>
</dbReference>
<dbReference type="Gene3D" id="3.40.50.10840">
    <property type="entry name" value="Putative sugar-binding, N-terminal domain"/>
    <property type="match status" value="1"/>
</dbReference>
<comment type="similarity">
    <text evidence="1">Belongs to the four-carbon acid sugar kinase family.</text>
</comment>
<evidence type="ECO:0000256" key="3">
    <source>
        <dbReference type="ARBA" id="ARBA00022741"/>
    </source>
</evidence>
<feature type="domain" description="Four-carbon acid sugar kinase nucleotide binding" evidence="8">
    <location>
        <begin position="204"/>
        <end position="336"/>
    </location>
</feature>
<gene>
    <name evidence="9" type="ORF">GHK62_17715</name>
</gene>
<dbReference type="SUPFAM" id="SSF142764">
    <property type="entry name" value="YgbK-like"/>
    <property type="match status" value="1"/>
</dbReference>
<keyword evidence="6" id="KW-0119">Carbohydrate metabolism</keyword>
<dbReference type="RefSeq" id="WP_153440472.1">
    <property type="nucleotide sequence ID" value="NZ_JACIGA010000008.1"/>
</dbReference>
<protein>
    <submittedName>
        <fullName evidence="9">Four-carbon acid sugar kinase family protein</fullName>
    </submittedName>
</protein>
<dbReference type="InterPro" id="IPR010737">
    <property type="entry name" value="4-carb_acid_sugar_kinase_N"/>
</dbReference>
<keyword evidence="3" id="KW-0547">Nucleotide-binding</keyword>
<name>A0A6N7LFI9_SINTE</name>
<keyword evidence="10" id="KW-1185">Reference proteome</keyword>
<evidence type="ECO:0000259" key="7">
    <source>
        <dbReference type="Pfam" id="PF07005"/>
    </source>
</evidence>
<keyword evidence="2" id="KW-0808">Transferase</keyword>
<evidence type="ECO:0000256" key="4">
    <source>
        <dbReference type="ARBA" id="ARBA00022777"/>
    </source>
</evidence>
<dbReference type="Pfam" id="PF07005">
    <property type="entry name" value="SBD_N"/>
    <property type="match status" value="1"/>
</dbReference>
<dbReference type="AlphaFoldDB" id="A0A6N7LFI9"/>
<keyword evidence="5" id="KW-0067">ATP-binding</keyword>
<organism evidence="9 10">
    <name type="scientific">Sinorhizobium terangae</name>
    <dbReference type="NCBI Taxonomy" id="110322"/>
    <lineage>
        <taxon>Bacteria</taxon>
        <taxon>Pseudomonadati</taxon>
        <taxon>Pseudomonadota</taxon>
        <taxon>Alphaproteobacteria</taxon>
        <taxon>Hyphomicrobiales</taxon>
        <taxon>Rhizobiaceae</taxon>
        <taxon>Sinorhizobium/Ensifer group</taxon>
        <taxon>Sinorhizobium</taxon>
    </lineage>
</organism>
<feature type="domain" description="Four-carbon acid sugar kinase N-terminal" evidence="7">
    <location>
        <begin position="8"/>
        <end position="126"/>
    </location>
</feature>
<dbReference type="GO" id="GO:0016301">
    <property type="term" value="F:kinase activity"/>
    <property type="evidence" value="ECO:0007669"/>
    <property type="project" value="UniProtKB-KW"/>
</dbReference>
<dbReference type="InterPro" id="IPR037051">
    <property type="entry name" value="4-carb_acid_sugar_kinase_N_sf"/>
</dbReference>
<evidence type="ECO:0000256" key="6">
    <source>
        <dbReference type="ARBA" id="ARBA00023277"/>
    </source>
</evidence>
<dbReference type="Pfam" id="PF17042">
    <property type="entry name" value="NBD_C"/>
    <property type="match status" value="1"/>
</dbReference>
<dbReference type="EMBL" id="WITC01000066">
    <property type="protein sequence ID" value="MQX16542.1"/>
    <property type="molecule type" value="Genomic_DNA"/>
</dbReference>
<dbReference type="Gene3D" id="3.40.980.20">
    <property type="entry name" value="Four-carbon acid sugar kinase, nucleotide binding domain"/>
    <property type="match status" value="1"/>
</dbReference>
<evidence type="ECO:0000313" key="10">
    <source>
        <dbReference type="Proteomes" id="UP000439983"/>
    </source>
</evidence>
<evidence type="ECO:0000256" key="1">
    <source>
        <dbReference type="ARBA" id="ARBA00005715"/>
    </source>
</evidence>
<dbReference type="OrthoDB" id="9778478at2"/>
<sequence>MDVVQNRLLIVADDLTGALDTAAPFAVHGFSVDVVADQSALCEAIAGGSDVVAVTTRSREIEPDEAARRVRLAQQAMTPGMRLFKKVDSRLKGNVEAELSVLDFAKAVVLPAIPEFGRVVRNGQICGFGVDQPISIATRLGAIADRAVIPDTETVEEMRAAVDAIAPDDLPVGALSLANALASRTDRRRAGPFAAREGRLLMAIGSRDPITVSQVEELRRAVPDLLYRAAPAGRVQQAVHGYERADDVTLIQAVEGVSPARALDVAAALAESVVAFCGECRTMLLSGGATAEAYFDRQGIRILRLVGEVLPGLPVAEHGGQFYITKSGGFGDSDTLCRVVRAMTRKEVLA</sequence>
<dbReference type="GO" id="GO:0005524">
    <property type="term" value="F:ATP binding"/>
    <property type="evidence" value="ECO:0007669"/>
    <property type="project" value="UniProtKB-KW"/>
</dbReference>
<comment type="caution">
    <text evidence="9">The sequence shown here is derived from an EMBL/GenBank/DDBJ whole genome shotgun (WGS) entry which is preliminary data.</text>
</comment>
<keyword evidence="4 9" id="KW-0418">Kinase</keyword>
<accession>A0A6N7LFI9</accession>
<dbReference type="InterPro" id="IPR042213">
    <property type="entry name" value="NBD_C_sf"/>
</dbReference>
<evidence type="ECO:0000256" key="2">
    <source>
        <dbReference type="ARBA" id="ARBA00022679"/>
    </source>
</evidence>
<reference evidence="9 10" key="1">
    <citation type="journal article" date="2013" name="Genome Biol.">
        <title>Comparative genomics of the core and accessory genomes of 48 Sinorhizobium strains comprising five genospecies.</title>
        <authorList>
            <person name="Sugawara M."/>
            <person name="Epstein B."/>
            <person name="Badgley B.D."/>
            <person name="Unno T."/>
            <person name="Xu L."/>
            <person name="Reese J."/>
            <person name="Gyaneshwar P."/>
            <person name="Denny R."/>
            <person name="Mudge J."/>
            <person name="Bharti A.K."/>
            <person name="Farmer A.D."/>
            <person name="May G.D."/>
            <person name="Woodward J.E."/>
            <person name="Medigue C."/>
            <person name="Vallenet D."/>
            <person name="Lajus A."/>
            <person name="Rouy Z."/>
            <person name="Martinez-Vaz B."/>
            <person name="Tiffin P."/>
            <person name="Young N.D."/>
            <person name="Sadowsky M.J."/>
        </authorList>
    </citation>
    <scope>NUCLEOTIDE SEQUENCE [LARGE SCALE GENOMIC DNA]</scope>
    <source>
        <strain evidence="9 10">USDA4894</strain>
    </source>
</reference>
<dbReference type="Proteomes" id="UP000439983">
    <property type="component" value="Unassembled WGS sequence"/>
</dbReference>
<evidence type="ECO:0000259" key="8">
    <source>
        <dbReference type="Pfam" id="PF17042"/>
    </source>
</evidence>
<evidence type="ECO:0000256" key="5">
    <source>
        <dbReference type="ARBA" id="ARBA00022840"/>
    </source>
</evidence>
<proteinExistence type="inferred from homology"/>